<name>A0A2U1FCQ4_9PSEU</name>
<sequence length="148" mass="15367">MSNHAPDRSSPPSGPPADASVGELMTRLSEQTSRLVRDELALAQVELKDSARQAGKGAGLLSGAGVLALFGFGAAIATAIIALALVLPLWASALIVTAALFVAAGVAGLLGKKEVQQVSPTPQRTIDNVSRDVEQVQEARHREHTRPS</sequence>
<comment type="caution">
    <text evidence="3">The sequence shown here is derived from an EMBL/GenBank/DDBJ whole genome shotgun (WGS) entry which is preliminary data.</text>
</comment>
<protein>
    <submittedName>
        <fullName evidence="3">Putative superfamily III holin-X</fullName>
    </submittedName>
</protein>
<accession>A0A2U1FCQ4</accession>
<dbReference type="OrthoDB" id="4870234at2"/>
<dbReference type="RefSeq" id="WP_116708228.1">
    <property type="nucleotide sequence ID" value="NZ_QEKW01000005.1"/>
</dbReference>
<keyword evidence="2" id="KW-1133">Transmembrane helix</keyword>
<dbReference type="InterPro" id="IPR009937">
    <property type="entry name" value="Phage_holin_3_6"/>
</dbReference>
<dbReference type="EMBL" id="QEKW01000005">
    <property type="protein sequence ID" value="PVZ09948.1"/>
    <property type="molecule type" value="Genomic_DNA"/>
</dbReference>
<evidence type="ECO:0000256" key="1">
    <source>
        <dbReference type="SAM" id="MobiDB-lite"/>
    </source>
</evidence>
<keyword evidence="2" id="KW-0812">Transmembrane</keyword>
<feature type="compositionally biased region" description="Low complexity" evidence="1">
    <location>
        <begin position="8"/>
        <end position="20"/>
    </location>
</feature>
<proteinExistence type="predicted"/>
<keyword evidence="4" id="KW-1185">Reference proteome</keyword>
<organism evidence="3 4">
    <name type="scientific">Actinomycetospora cinnamomea</name>
    <dbReference type="NCBI Taxonomy" id="663609"/>
    <lineage>
        <taxon>Bacteria</taxon>
        <taxon>Bacillati</taxon>
        <taxon>Actinomycetota</taxon>
        <taxon>Actinomycetes</taxon>
        <taxon>Pseudonocardiales</taxon>
        <taxon>Pseudonocardiaceae</taxon>
        <taxon>Actinomycetospora</taxon>
    </lineage>
</organism>
<evidence type="ECO:0000313" key="3">
    <source>
        <dbReference type="EMBL" id="PVZ09948.1"/>
    </source>
</evidence>
<gene>
    <name evidence="3" type="ORF">C8D89_10521</name>
</gene>
<feature type="transmembrane region" description="Helical" evidence="2">
    <location>
        <begin position="58"/>
        <end position="83"/>
    </location>
</feature>
<feature type="region of interest" description="Disordered" evidence="1">
    <location>
        <begin position="1"/>
        <end position="21"/>
    </location>
</feature>
<evidence type="ECO:0000313" key="4">
    <source>
        <dbReference type="Proteomes" id="UP000245639"/>
    </source>
</evidence>
<feature type="transmembrane region" description="Helical" evidence="2">
    <location>
        <begin position="89"/>
        <end position="110"/>
    </location>
</feature>
<feature type="region of interest" description="Disordered" evidence="1">
    <location>
        <begin position="121"/>
        <end position="148"/>
    </location>
</feature>
<dbReference type="AlphaFoldDB" id="A0A2U1FCQ4"/>
<dbReference type="Pfam" id="PF07332">
    <property type="entry name" value="Phage_holin_3_6"/>
    <property type="match status" value="1"/>
</dbReference>
<evidence type="ECO:0000256" key="2">
    <source>
        <dbReference type="SAM" id="Phobius"/>
    </source>
</evidence>
<keyword evidence="2" id="KW-0472">Membrane</keyword>
<reference evidence="3 4" key="1">
    <citation type="submission" date="2018-04" db="EMBL/GenBank/DDBJ databases">
        <title>Genomic Encyclopedia of Type Strains, Phase IV (KMG-IV): sequencing the most valuable type-strain genomes for metagenomic binning, comparative biology and taxonomic classification.</title>
        <authorList>
            <person name="Goeker M."/>
        </authorList>
    </citation>
    <scope>NUCLEOTIDE SEQUENCE [LARGE SCALE GENOMIC DNA]</scope>
    <source>
        <strain evidence="3 4">DSM 45771</strain>
    </source>
</reference>
<feature type="compositionally biased region" description="Basic and acidic residues" evidence="1">
    <location>
        <begin position="129"/>
        <end position="148"/>
    </location>
</feature>
<dbReference type="Proteomes" id="UP000245639">
    <property type="component" value="Unassembled WGS sequence"/>
</dbReference>